<comment type="subcellular location">
    <subcellularLocation>
        <location evidence="1">Cell inner membrane</location>
        <topology evidence="1">Multi-pass membrane protein</topology>
    </subcellularLocation>
</comment>
<dbReference type="InterPro" id="IPR000917">
    <property type="entry name" value="Sulfatase_N"/>
</dbReference>
<dbReference type="RefSeq" id="WP_203327003.1">
    <property type="nucleotide sequence ID" value="NZ_CP069213.1"/>
</dbReference>
<feature type="transmembrane region" description="Helical" evidence="8">
    <location>
        <begin position="59"/>
        <end position="82"/>
    </location>
</feature>
<name>A0ABX7G846_9GAMM</name>
<proteinExistence type="predicted"/>
<feature type="transmembrane region" description="Helical" evidence="8">
    <location>
        <begin position="127"/>
        <end position="152"/>
    </location>
</feature>
<accession>A0ABX7G846</accession>
<dbReference type="Gene3D" id="3.40.720.10">
    <property type="entry name" value="Alkaline Phosphatase, subunit A"/>
    <property type="match status" value="1"/>
</dbReference>
<dbReference type="Pfam" id="PF00884">
    <property type="entry name" value="Sulfatase"/>
    <property type="match status" value="1"/>
</dbReference>
<gene>
    <name evidence="11" type="ORF">JQC75_08770</name>
</gene>
<evidence type="ECO:0000256" key="5">
    <source>
        <dbReference type="ARBA" id="ARBA00022692"/>
    </source>
</evidence>
<feature type="transmembrane region" description="Helical" evidence="8">
    <location>
        <begin position="89"/>
        <end position="107"/>
    </location>
</feature>
<dbReference type="PANTHER" id="PTHR30443">
    <property type="entry name" value="INNER MEMBRANE PROTEIN"/>
    <property type="match status" value="1"/>
</dbReference>
<dbReference type="InterPro" id="IPR058130">
    <property type="entry name" value="PEA_transf_C"/>
</dbReference>
<keyword evidence="6 8" id="KW-1133">Transmembrane helix</keyword>
<dbReference type="Pfam" id="PF08019">
    <property type="entry name" value="EptA_B_N"/>
    <property type="match status" value="1"/>
</dbReference>
<dbReference type="PANTHER" id="PTHR30443:SF0">
    <property type="entry name" value="PHOSPHOETHANOLAMINE TRANSFERASE EPTA"/>
    <property type="match status" value="1"/>
</dbReference>
<evidence type="ECO:0000256" key="8">
    <source>
        <dbReference type="SAM" id="Phobius"/>
    </source>
</evidence>
<dbReference type="InterPro" id="IPR017850">
    <property type="entry name" value="Alkaline_phosphatase_core_sf"/>
</dbReference>
<keyword evidence="12" id="KW-1185">Reference proteome</keyword>
<feature type="transmembrane region" description="Helical" evidence="8">
    <location>
        <begin position="29"/>
        <end position="47"/>
    </location>
</feature>
<evidence type="ECO:0000256" key="7">
    <source>
        <dbReference type="ARBA" id="ARBA00023136"/>
    </source>
</evidence>
<evidence type="ECO:0000256" key="4">
    <source>
        <dbReference type="ARBA" id="ARBA00022679"/>
    </source>
</evidence>
<evidence type="ECO:0000256" key="2">
    <source>
        <dbReference type="ARBA" id="ARBA00022475"/>
    </source>
</evidence>
<dbReference type="GO" id="GO:0016740">
    <property type="term" value="F:transferase activity"/>
    <property type="evidence" value="ECO:0007669"/>
    <property type="project" value="UniProtKB-KW"/>
</dbReference>
<evidence type="ECO:0000259" key="9">
    <source>
        <dbReference type="Pfam" id="PF00884"/>
    </source>
</evidence>
<dbReference type="Proteomes" id="UP000596252">
    <property type="component" value="Chromosome"/>
</dbReference>
<feature type="domain" description="Sulfatase N-terminal" evidence="9">
    <location>
        <begin position="248"/>
        <end position="536"/>
    </location>
</feature>
<dbReference type="NCBIfam" id="NF028537">
    <property type="entry name" value="P_eth_NH2_trans"/>
    <property type="match status" value="1"/>
</dbReference>
<sequence>MPRLKWTHWVGFYLGIVSLKSIGLNRFTFFVALYYAVILNIPLYIRAAEGLKTLSHIDWLFVASFPVLLTSLLALIFSFFSVKYLAKPFFMILTLVSASVVYGMYKYGIVFDRAMMENIFETHSAEALMYLNGESVMGFLLLGIVPAFIIARANIAYRVWWKEILLKLGFMLGMLSIAGGVLAVYYQDYVAFGRNNDDMKQLIVPTYYVGAAARYLDQRYIETPLTYQSLGTDATNQTRDSNHKPLLTVLLVGETARSMNYQYYGYQKETNVFTKPHNPIVLSATISCGTATAQSLPCMFSRMGRDNYDARKARAQDSVIDVLDHAGVTVHWIDSDSGCKSVCDRVTNETVKLDEDPALCDGESCLDQIVLSHLDSILERPIEKDTLLVLHIMGSHGPTYSHRYPANHKAFTPDCPRSDIQNCSNEALVNTYDNTIRYSDYIMAEVINRLKQKESVADTALMYISDHGESLGEKGLYLHGAPYAFAPIEQVSVPWLLWLSEGFRQENNLDESCLRSLQGELSHDNLFDSLLGWMNIHTHVYRKELDIFSRCRLAAVS</sequence>
<evidence type="ECO:0000313" key="11">
    <source>
        <dbReference type="EMBL" id="QRH03450.1"/>
    </source>
</evidence>
<dbReference type="EMBL" id="CP069213">
    <property type="protein sequence ID" value="QRH03450.1"/>
    <property type="molecule type" value="Genomic_DNA"/>
</dbReference>
<dbReference type="CDD" id="cd16017">
    <property type="entry name" value="LptA"/>
    <property type="match status" value="1"/>
</dbReference>
<keyword evidence="7 8" id="KW-0472">Membrane</keyword>
<evidence type="ECO:0000256" key="1">
    <source>
        <dbReference type="ARBA" id="ARBA00004429"/>
    </source>
</evidence>
<protein>
    <submittedName>
        <fullName evidence="11">Phosphoethanolamine--lipid A transferase</fullName>
    </submittedName>
</protein>
<keyword evidence="2" id="KW-1003">Cell membrane</keyword>
<keyword evidence="5 8" id="KW-0812">Transmembrane</keyword>
<keyword evidence="4 11" id="KW-0808">Transferase</keyword>
<feature type="transmembrane region" description="Helical" evidence="8">
    <location>
        <begin position="164"/>
        <end position="186"/>
    </location>
</feature>
<evidence type="ECO:0000313" key="12">
    <source>
        <dbReference type="Proteomes" id="UP000596252"/>
    </source>
</evidence>
<evidence type="ECO:0000256" key="6">
    <source>
        <dbReference type="ARBA" id="ARBA00022989"/>
    </source>
</evidence>
<dbReference type="SUPFAM" id="SSF53649">
    <property type="entry name" value="Alkaline phosphatase-like"/>
    <property type="match status" value="1"/>
</dbReference>
<keyword evidence="3" id="KW-0997">Cell inner membrane</keyword>
<reference evidence="11 12" key="1">
    <citation type="journal article" date="2012" name="Antonie Van Leeuwenhoek">
        <title>Shewanella litorisediminis sp. nov., a gammaproteobacterium isolated from a tidal flat sediment.</title>
        <authorList>
            <person name="Lee M.H."/>
            <person name="Yoon J.H."/>
        </authorList>
    </citation>
    <scope>NUCLEOTIDE SEQUENCE [LARGE SCALE GENOMIC DNA]</scope>
    <source>
        <strain evidence="11 12">SMK1-12</strain>
    </source>
</reference>
<evidence type="ECO:0000259" key="10">
    <source>
        <dbReference type="Pfam" id="PF08019"/>
    </source>
</evidence>
<dbReference type="InterPro" id="IPR012549">
    <property type="entry name" value="EptA-like_N"/>
</dbReference>
<feature type="domain" description="Phosphoethanolamine transferase N-terminal" evidence="10">
    <location>
        <begin position="69"/>
        <end position="220"/>
    </location>
</feature>
<dbReference type="InterPro" id="IPR040423">
    <property type="entry name" value="PEA_transferase"/>
</dbReference>
<evidence type="ECO:0000256" key="3">
    <source>
        <dbReference type="ARBA" id="ARBA00022519"/>
    </source>
</evidence>
<organism evidence="11 12">
    <name type="scientific">Shewanella litorisediminis</name>
    <dbReference type="NCBI Taxonomy" id="1173586"/>
    <lineage>
        <taxon>Bacteria</taxon>
        <taxon>Pseudomonadati</taxon>
        <taxon>Pseudomonadota</taxon>
        <taxon>Gammaproteobacteria</taxon>
        <taxon>Alteromonadales</taxon>
        <taxon>Shewanellaceae</taxon>
        <taxon>Shewanella</taxon>
    </lineage>
</organism>